<dbReference type="Pfam" id="PF13359">
    <property type="entry name" value="DDE_Tnp_4"/>
    <property type="match status" value="1"/>
</dbReference>
<dbReference type="PANTHER" id="PTHR23080">
    <property type="entry name" value="THAP DOMAIN PROTEIN"/>
    <property type="match status" value="1"/>
</dbReference>
<reference evidence="5 6" key="1">
    <citation type="submission" date="2024-11" db="EMBL/GenBank/DDBJ databases">
        <title>Chromosome-level genome assembly of the freshwater bivalve Anodonta woodiana.</title>
        <authorList>
            <person name="Chen X."/>
        </authorList>
    </citation>
    <scope>NUCLEOTIDE SEQUENCE [LARGE SCALE GENOMIC DNA]</scope>
    <source>
        <strain evidence="5">MN2024</strain>
        <tissue evidence="5">Gills</tissue>
    </source>
</reference>
<keyword evidence="6" id="KW-1185">Reference proteome</keyword>
<feature type="domain" description="Transposase Helix-turn-helix" evidence="4">
    <location>
        <begin position="242"/>
        <end position="290"/>
    </location>
</feature>
<evidence type="ECO:0000259" key="4">
    <source>
        <dbReference type="Pfam" id="PF13613"/>
    </source>
</evidence>
<evidence type="ECO:0000259" key="3">
    <source>
        <dbReference type="Pfam" id="PF13359"/>
    </source>
</evidence>
<name>A0ABD3VS42_SINWO</name>
<feature type="domain" description="DDE Tnp4" evidence="3">
    <location>
        <begin position="320"/>
        <end position="447"/>
    </location>
</feature>
<dbReference type="InterPro" id="IPR027805">
    <property type="entry name" value="Transposase_HTH_dom"/>
</dbReference>
<protein>
    <submittedName>
        <fullName evidence="5">Uncharacterized protein</fullName>
    </submittedName>
</protein>
<organism evidence="5 6">
    <name type="scientific">Sinanodonta woodiana</name>
    <name type="common">Chinese pond mussel</name>
    <name type="synonym">Anodonta woodiana</name>
    <dbReference type="NCBI Taxonomy" id="1069815"/>
    <lineage>
        <taxon>Eukaryota</taxon>
        <taxon>Metazoa</taxon>
        <taxon>Spiralia</taxon>
        <taxon>Lophotrochozoa</taxon>
        <taxon>Mollusca</taxon>
        <taxon>Bivalvia</taxon>
        <taxon>Autobranchia</taxon>
        <taxon>Heteroconchia</taxon>
        <taxon>Palaeoheterodonta</taxon>
        <taxon>Unionida</taxon>
        <taxon>Unionoidea</taxon>
        <taxon>Unionidae</taxon>
        <taxon>Unioninae</taxon>
        <taxon>Sinanodonta</taxon>
    </lineage>
</organism>
<evidence type="ECO:0000313" key="5">
    <source>
        <dbReference type="EMBL" id="KAL3864150.1"/>
    </source>
</evidence>
<dbReference type="EMBL" id="JBJQND010000010">
    <property type="protein sequence ID" value="KAL3864150.1"/>
    <property type="molecule type" value="Genomic_DNA"/>
</dbReference>
<accession>A0ABD3VS42</accession>
<dbReference type="GO" id="GO:0046872">
    <property type="term" value="F:metal ion binding"/>
    <property type="evidence" value="ECO:0007669"/>
    <property type="project" value="UniProtKB-KW"/>
</dbReference>
<dbReference type="InterPro" id="IPR027806">
    <property type="entry name" value="HARBI1_dom"/>
</dbReference>
<proteinExistence type="predicted"/>
<gene>
    <name evidence="5" type="ORF">ACJMK2_005856</name>
</gene>
<comment type="caution">
    <text evidence="5">The sequence shown here is derived from an EMBL/GenBank/DDBJ whole genome shotgun (WGS) entry which is preliminary data.</text>
</comment>
<keyword evidence="2" id="KW-0479">Metal-binding</keyword>
<dbReference type="Pfam" id="PF13613">
    <property type="entry name" value="HTH_Tnp_4"/>
    <property type="match status" value="1"/>
</dbReference>
<evidence type="ECO:0000256" key="1">
    <source>
        <dbReference type="ARBA" id="ARBA00001968"/>
    </source>
</evidence>
<dbReference type="PANTHER" id="PTHR23080:SF63">
    <property type="entry name" value="TICK TRANSPOSON"/>
    <property type="match status" value="1"/>
</dbReference>
<dbReference type="Proteomes" id="UP001634394">
    <property type="component" value="Unassembled WGS sequence"/>
</dbReference>
<dbReference type="AlphaFoldDB" id="A0ABD3VS42"/>
<sequence>MFDGIWVISYDFDRADDSVKHKFYTLPVVRTIEGEQTNTSSDEQKWLNNINQKKTAVETFQNLLRPLHTRDFLLMYFVSFSFSGKTEDLYNRSHPERAPTLKLCNLSGPFKPKKQIKAVETYMEMYKRMQHRNNYIEEHDIAKTLLNMQHFHDSYFVPDGEEYNNGRVNQVCTFSVKENMETYQELTAKTNYIKQSIIDKSFYDNEEKVKYCTGLPCHMALMNQIDFVCKYISTSRGPDVGKFEKLIMTLMRLKLNLSLQDIAYIFPVSTSTVSRTFLTVIHVLHCRLRPVFFWPEMKELQLTMPLEFRKYFGGKVAVIIDCFEIFIQRPKSLMPRAQTWSLYKHNKTIQFIIEWWGRASDKYITEHCGFISKLLLGDIMLADRLFNISDSIGIIIAHLQIHVECVIGLVRNKYIMLQGKLPIDFLMNDKGETPVADTIVSVACCLTTMCEYVVPFD</sequence>
<evidence type="ECO:0000256" key="2">
    <source>
        <dbReference type="ARBA" id="ARBA00022723"/>
    </source>
</evidence>
<comment type="cofactor">
    <cofactor evidence="1">
        <name>a divalent metal cation</name>
        <dbReference type="ChEBI" id="CHEBI:60240"/>
    </cofactor>
</comment>
<evidence type="ECO:0000313" key="6">
    <source>
        <dbReference type="Proteomes" id="UP001634394"/>
    </source>
</evidence>